<name>A0ABU0M039_9BACT</name>
<organism evidence="2 3">
    <name type="scientific">Mycoplasmoides fastidiosum</name>
    <dbReference type="NCBI Taxonomy" id="92758"/>
    <lineage>
        <taxon>Bacteria</taxon>
        <taxon>Bacillati</taxon>
        <taxon>Mycoplasmatota</taxon>
        <taxon>Mycoplasmoidales</taxon>
        <taxon>Mycoplasmoidaceae</taxon>
        <taxon>Mycoplasmoides</taxon>
    </lineage>
</organism>
<feature type="transmembrane region" description="Helical" evidence="1">
    <location>
        <begin position="262"/>
        <end position="281"/>
    </location>
</feature>
<keyword evidence="1" id="KW-0812">Transmembrane</keyword>
<feature type="transmembrane region" description="Helical" evidence="1">
    <location>
        <begin position="20"/>
        <end position="40"/>
    </location>
</feature>
<feature type="transmembrane region" description="Helical" evidence="1">
    <location>
        <begin position="52"/>
        <end position="68"/>
    </location>
</feature>
<evidence type="ECO:0000313" key="2">
    <source>
        <dbReference type="EMBL" id="MDQ0514308.1"/>
    </source>
</evidence>
<keyword evidence="1" id="KW-0472">Membrane</keyword>
<feature type="transmembrane region" description="Helical" evidence="1">
    <location>
        <begin position="293"/>
        <end position="312"/>
    </location>
</feature>
<protein>
    <submittedName>
        <fullName evidence="2">Zinc transporter ZupT</fullName>
    </submittedName>
</protein>
<evidence type="ECO:0000313" key="3">
    <source>
        <dbReference type="Proteomes" id="UP001240643"/>
    </source>
</evidence>
<evidence type="ECO:0000256" key="1">
    <source>
        <dbReference type="SAM" id="Phobius"/>
    </source>
</evidence>
<keyword evidence="3" id="KW-1185">Reference proteome</keyword>
<dbReference type="Proteomes" id="UP001240643">
    <property type="component" value="Unassembled WGS sequence"/>
</dbReference>
<feature type="transmembrane region" description="Helical" evidence="1">
    <location>
        <begin position="165"/>
        <end position="186"/>
    </location>
</feature>
<comment type="caution">
    <text evidence="2">The sequence shown here is derived from an EMBL/GenBank/DDBJ whole genome shotgun (WGS) entry which is preliminary data.</text>
</comment>
<accession>A0ABU0M039</accession>
<dbReference type="EMBL" id="JAUSWO010000001">
    <property type="protein sequence ID" value="MDQ0514308.1"/>
    <property type="molecule type" value="Genomic_DNA"/>
</dbReference>
<sequence length="342" mass="38079">MFNGIIINSFSAYGNYNFNALILSLIIISVPVLITVLAPLVKATLSKKATMLLYAFTIGFFLVLGLYGESNEGLHFLQDGYPDHPHLIGIQVGVIAGGALLGLAGALFFKFLISKKLKVLNWNQLIHHTHQHDSNQHDHHQFHHHAHGEDYFLDRANSAIKNKYLAIYLLLSHRVGAGLFLGYTVYQIVSGLGGGISVTFIIGFFIHVIPEELILYYRMREMQIPKWRAMGYSLWMSLLLVPFIFIGANLGTFIGAQPWIQALLHIIVGVLFSFVALVELLPEVIAEAKTQKLWYLAIILLILGMISAFLVMNLHVHEHGGGEASSSLFAHPLSHLAPKLRI</sequence>
<keyword evidence="1" id="KW-1133">Transmembrane helix</keyword>
<dbReference type="RefSeq" id="WP_256547813.1">
    <property type="nucleotide sequence ID" value="NZ_CP101809.1"/>
</dbReference>
<reference evidence="2" key="1">
    <citation type="submission" date="2023-07" db="EMBL/GenBank/DDBJ databases">
        <title>Genomic Encyclopedia of Type Strains, Phase IV (KMG-IV): sequencing the most valuable type-strain genomes for metagenomic binning, comparative biology and taxonomic classification.</title>
        <authorList>
            <person name="Goeker M."/>
        </authorList>
    </citation>
    <scope>NUCLEOTIDE SEQUENCE [LARGE SCALE GENOMIC DNA]</scope>
    <source>
        <strain evidence="2">DSM 21204</strain>
    </source>
</reference>
<gene>
    <name evidence="2" type="ORF">J2Z62_000746</name>
</gene>
<feature type="transmembrane region" description="Helical" evidence="1">
    <location>
        <begin position="192"/>
        <end position="217"/>
    </location>
</feature>
<proteinExistence type="predicted"/>
<feature type="transmembrane region" description="Helical" evidence="1">
    <location>
        <begin position="88"/>
        <end position="109"/>
    </location>
</feature>
<feature type="transmembrane region" description="Helical" evidence="1">
    <location>
        <begin position="229"/>
        <end position="250"/>
    </location>
</feature>